<dbReference type="Gene3D" id="3.40.50.1110">
    <property type="entry name" value="SGNH hydrolase"/>
    <property type="match status" value="1"/>
</dbReference>
<keyword evidence="2" id="KW-0472">Membrane</keyword>
<name>A0ABR1VX12_9PEZI</name>
<dbReference type="PANTHER" id="PTHR30383">
    <property type="entry name" value="THIOESTERASE 1/PROTEASE 1/LYSOPHOSPHOLIPASE L1"/>
    <property type="match status" value="1"/>
</dbReference>
<keyword evidence="2" id="KW-1133">Transmembrane helix</keyword>
<reference evidence="4 5" key="1">
    <citation type="submission" date="2023-01" db="EMBL/GenBank/DDBJ databases">
        <title>Analysis of 21 Apiospora genomes using comparative genomics revels a genus with tremendous synthesis potential of carbohydrate active enzymes and secondary metabolites.</title>
        <authorList>
            <person name="Sorensen T."/>
        </authorList>
    </citation>
    <scope>NUCLEOTIDE SEQUENCE [LARGE SCALE GENOMIC DNA]</scope>
    <source>
        <strain evidence="4 5">CBS 114990</strain>
    </source>
</reference>
<evidence type="ECO:0000256" key="2">
    <source>
        <dbReference type="SAM" id="Phobius"/>
    </source>
</evidence>
<feature type="transmembrane region" description="Helical" evidence="2">
    <location>
        <begin position="52"/>
        <end position="75"/>
    </location>
</feature>
<dbReference type="GeneID" id="92047844"/>
<sequence>MAAAPQGVESTTTTTSVTPTEAEVHEKKVKPPKRDCRTMWSARVAFLRTKRAIAGITIFVVIAILLISLGGTHVLDGTYRGKIPEEGESKTCKLYHDLHTYLLLHQCPVAMLLPSSVPVPAGVVVANVPAIYHAANCPKKQLGRSALVSCLPQSNARRQFPGSIKNGTALRIMALGASTVKGQNSPGDNGFRKQLRDELTELGVPVNMVGSVKAGEMLDNECEAQGGARVSEVFKRAKRVVPEMQPNVFLINAGVNNALQLFELETAGRDMEDMVNYLLDTSPRSFVVISTLLTNTLKDCEQYMLQVNQQLWDVFAKLEREGKWVLMADMHYSGKDPDAILPEDITPDGTHPTAEAYSKMGHIFVKAIQRADKLGYIQVPAPNGIPDDGEAEALAAQNAPAQPLAKRIAAASDNVVQYLTAEEGRKRFMLQRRAWCGVPDE</sequence>
<evidence type="ECO:0000313" key="5">
    <source>
        <dbReference type="Proteomes" id="UP001433268"/>
    </source>
</evidence>
<proteinExistence type="predicted"/>
<keyword evidence="2" id="KW-0812">Transmembrane</keyword>
<feature type="compositionally biased region" description="Low complexity" evidence="1">
    <location>
        <begin position="8"/>
        <end position="21"/>
    </location>
</feature>
<protein>
    <submittedName>
        <fullName evidence="4">Carbohydrate esterase family 3 protein</fullName>
    </submittedName>
</protein>
<dbReference type="PANTHER" id="PTHR30383:SF31">
    <property type="entry name" value="SGNH HYDROLASE-TYPE ESTERASE DOMAIN-CONTAINING PROTEIN-RELATED"/>
    <property type="match status" value="1"/>
</dbReference>
<gene>
    <name evidence="4" type="ORF">PG997_010469</name>
</gene>
<dbReference type="Proteomes" id="UP001433268">
    <property type="component" value="Unassembled WGS sequence"/>
</dbReference>
<feature type="region of interest" description="Disordered" evidence="1">
    <location>
        <begin position="1"/>
        <end position="31"/>
    </location>
</feature>
<feature type="domain" description="SGNH hydrolase-type esterase" evidence="3">
    <location>
        <begin position="174"/>
        <end position="357"/>
    </location>
</feature>
<evidence type="ECO:0000313" key="4">
    <source>
        <dbReference type="EMBL" id="KAK8075806.1"/>
    </source>
</evidence>
<dbReference type="InterPro" id="IPR051532">
    <property type="entry name" value="Ester_Hydrolysis_Enzymes"/>
</dbReference>
<dbReference type="InterPro" id="IPR036514">
    <property type="entry name" value="SGNH_hydro_sf"/>
</dbReference>
<evidence type="ECO:0000256" key="1">
    <source>
        <dbReference type="SAM" id="MobiDB-lite"/>
    </source>
</evidence>
<comment type="caution">
    <text evidence="4">The sequence shown here is derived from an EMBL/GenBank/DDBJ whole genome shotgun (WGS) entry which is preliminary data.</text>
</comment>
<dbReference type="Pfam" id="PF13472">
    <property type="entry name" value="Lipase_GDSL_2"/>
    <property type="match status" value="1"/>
</dbReference>
<dbReference type="EMBL" id="JAQQWN010000007">
    <property type="protein sequence ID" value="KAK8075806.1"/>
    <property type="molecule type" value="Genomic_DNA"/>
</dbReference>
<dbReference type="InterPro" id="IPR013830">
    <property type="entry name" value="SGNH_hydro"/>
</dbReference>
<organism evidence="4 5">
    <name type="scientific">Apiospora hydei</name>
    <dbReference type="NCBI Taxonomy" id="1337664"/>
    <lineage>
        <taxon>Eukaryota</taxon>
        <taxon>Fungi</taxon>
        <taxon>Dikarya</taxon>
        <taxon>Ascomycota</taxon>
        <taxon>Pezizomycotina</taxon>
        <taxon>Sordariomycetes</taxon>
        <taxon>Xylariomycetidae</taxon>
        <taxon>Amphisphaeriales</taxon>
        <taxon>Apiosporaceae</taxon>
        <taxon>Apiospora</taxon>
    </lineage>
</organism>
<dbReference type="RefSeq" id="XP_066666746.1">
    <property type="nucleotide sequence ID" value="XM_066814784.1"/>
</dbReference>
<evidence type="ECO:0000259" key="3">
    <source>
        <dbReference type="Pfam" id="PF13472"/>
    </source>
</evidence>
<dbReference type="SUPFAM" id="SSF52266">
    <property type="entry name" value="SGNH hydrolase"/>
    <property type="match status" value="1"/>
</dbReference>
<accession>A0ABR1VX12</accession>
<keyword evidence="5" id="KW-1185">Reference proteome</keyword>